<gene>
    <name evidence="1" type="ORF">BDM02DRAFT_3190554</name>
</gene>
<proteinExistence type="predicted"/>
<reference evidence="1" key="1">
    <citation type="submission" date="2019-10" db="EMBL/GenBank/DDBJ databases">
        <authorList>
            <consortium name="DOE Joint Genome Institute"/>
            <person name="Kuo A."/>
            <person name="Miyauchi S."/>
            <person name="Kiss E."/>
            <person name="Drula E."/>
            <person name="Kohler A."/>
            <person name="Sanchez-Garcia M."/>
            <person name="Andreopoulos B."/>
            <person name="Barry K.W."/>
            <person name="Bonito G."/>
            <person name="Buee M."/>
            <person name="Carver A."/>
            <person name="Chen C."/>
            <person name="Cichocki N."/>
            <person name="Clum A."/>
            <person name="Culley D."/>
            <person name="Crous P.W."/>
            <person name="Fauchery L."/>
            <person name="Girlanda M."/>
            <person name="Hayes R."/>
            <person name="Keri Z."/>
            <person name="Labutti K."/>
            <person name="Lipzen A."/>
            <person name="Lombard V."/>
            <person name="Magnuson J."/>
            <person name="Maillard F."/>
            <person name="Morin E."/>
            <person name="Murat C."/>
            <person name="Nolan M."/>
            <person name="Ohm R."/>
            <person name="Pangilinan J."/>
            <person name="Pereira M."/>
            <person name="Perotto S."/>
            <person name="Peter M."/>
            <person name="Riley R."/>
            <person name="Sitrit Y."/>
            <person name="Stielow B."/>
            <person name="Szollosi G."/>
            <person name="Zifcakova L."/>
            <person name="Stursova M."/>
            <person name="Spatafora J.W."/>
            <person name="Tedersoo L."/>
            <person name="Vaario L.-M."/>
            <person name="Yamada A."/>
            <person name="Yan M."/>
            <person name="Wang P."/>
            <person name="Xu J."/>
            <person name="Bruns T."/>
            <person name="Baldrian P."/>
            <person name="Vilgalys R."/>
            <person name="Henrissat B."/>
            <person name="Grigoriev I.V."/>
            <person name="Hibbett D."/>
            <person name="Nagy L.G."/>
            <person name="Martin F.M."/>
        </authorList>
    </citation>
    <scope>NUCLEOTIDE SEQUENCE</scope>
    <source>
        <strain evidence="1">P2</strain>
    </source>
</reference>
<reference evidence="1" key="2">
    <citation type="journal article" date="2020" name="Nat. Commun.">
        <title>Large-scale genome sequencing of mycorrhizal fungi provides insights into the early evolution of symbiotic traits.</title>
        <authorList>
            <person name="Miyauchi S."/>
            <person name="Kiss E."/>
            <person name="Kuo A."/>
            <person name="Drula E."/>
            <person name="Kohler A."/>
            <person name="Sanchez-Garcia M."/>
            <person name="Morin E."/>
            <person name="Andreopoulos B."/>
            <person name="Barry K.W."/>
            <person name="Bonito G."/>
            <person name="Buee M."/>
            <person name="Carver A."/>
            <person name="Chen C."/>
            <person name="Cichocki N."/>
            <person name="Clum A."/>
            <person name="Culley D."/>
            <person name="Crous P.W."/>
            <person name="Fauchery L."/>
            <person name="Girlanda M."/>
            <person name="Hayes R.D."/>
            <person name="Keri Z."/>
            <person name="LaButti K."/>
            <person name="Lipzen A."/>
            <person name="Lombard V."/>
            <person name="Magnuson J."/>
            <person name="Maillard F."/>
            <person name="Murat C."/>
            <person name="Nolan M."/>
            <person name="Ohm R.A."/>
            <person name="Pangilinan J."/>
            <person name="Pereira M.F."/>
            <person name="Perotto S."/>
            <person name="Peter M."/>
            <person name="Pfister S."/>
            <person name="Riley R."/>
            <person name="Sitrit Y."/>
            <person name="Stielow J.B."/>
            <person name="Szollosi G."/>
            <person name="Zifcakova L."/>
            <person name="Stursova M."/>
            <person name="Spatafora J.W."/>
            <person name="Tedersoo L."/>
            <person name="Vaario L.M."/>
            <person name="Yamada A."/>
            <person name="Yan M."/>
            <person name="Wang P."/>
            <person name="Xu J."/>
            <person name="Bruns T."/>
            <person name="Baldrian P."/>
            <person name="Vilgalys R."/>
            <person name="Dunand C."/>
            <person name="Henrissat B."/>
            <person name="Grigoriev I.V."/>
            <person name="Hibbett D."/>
            <person name="Nagy L.G."/>
            <person name="Martin F.M."/>
        </authorList>
    </citation>
    <scope>NUCLEOTIDE SEQUENCE</scope>
    <source>
        <strain evidence="1">P2</strain>
    </source>
</reference>
<evidence type="ECO:0000313" key="2">
    <source>
        <dbReference type="Proteomes" id="UP000886501"/>
    </source>
</evidence>
<name>A0ACB6Z548_THEGA</name>
<dbReference type="EMBL" id="MU118136">
    <property type="protein sequence ID" value="KAF9644478.1"/>
    <property type="molecule type" value="Genomic_DNA"/>
</dbReference>
<protein>
    <submittedName>
        <fullName evidence="1">Uncharacterized protein</fullName>
    </submittedName>
</protein>
<sequence>MRWFKKPKKSRQPSQQPMYLGTPTLSINSDPAPDIGPEGVSNEGGSPVVSQDRSQDRQLHASGASTPIHGREDGVTQHERELPSNASSEKSSHSAPDLSSAERPSEVQNRVECKERRTVTKQPPEAPPECIPEDDQTGKDAHDTIQLGGSGVVKRDEKDTALGAAAIRVDIPKGPADGFGSLKVVLGTTFAAYVNYKEAVATRNKFEDLLSRIEALEARFATRPGNVVEQKRRREVIRKFGCIEGQLRSLSEKPGLRGLDEHVQDNEDVSGLLEDIRETIFDYQMAQQMATYKQACKLMDPAEVSVLNNIRCAQRAEYRHGDRTGCLKGTRTAVLDQIELWTRDFGKPHVYWLNGLAGTGKSTIAQTVAERIFADGQLGASFFCSRDFEDRSNLHFIFPTIAIQLARKYTEFRSIFVPLVQSDPAIVDKSLYNQMKKLIVEPLEESAISTVIVIDALDECKDEEPASAILTVLGQFVSEIPKVKFFLTGRPEPRIREGFRITLLAEATDMFVLHEVESSQVDSDIRLFFKQGFLELARRRHELDGWPTKEQLDLLCERAAGLFVYAVATVKFIDHRNNNPKKQLDRLLQLPESTAYEGMTRFKANTTLDSLYTSILQEAFGDDYPVDDPKVRSVLGAVILAANPLSPSAIGTLLGFDTEDVCPLLSSIHSLLTLQEDTNQPIRPFHKSFPDFIVDPTRCINERFRVSPPSHHPELLVGCLNLMNRTLEKNMCKLPDSVTNSEVPDLRKRTERYISPALQYACKSWHKHLVDEHTVRTPKITSTLHRFLENKFLFWLEVLSVIGAAREAIDALDLVTTRLEASPTVELTNDCFRFVTGFFEVIDESAAHIYHSALPVSPQTSMVRKLYGPHANPMTRIVHGLPGSWDPAIVTMGYSCSAAAWSPCGRFIAISDGESRAEIRDAATLKRLTILEFPGGETRKLVFSPDARLLMSCNAKPDKFISWDLQTGVMVSAISPEQWDDDTKSHSTTYSACGTMFGVLIRRLGTFTIRTYNVHSGTHIYSHPVEDKVVGDIWTHGGCLRFATINSGSVTTWEVGFASTNTPTEVESLPLPKNFLHDSRPQPFHPTLSRLAFTHSKKIFVWDARHSKFLLNEDALRPDRISFSSDGRFFVCGTQLSEIYLWKESPTGYVLHRKLNRETGTSNQLMSPNGESIFAFGFGAIQLSRSTDSTTSISRKPTYERFNVEFSPDEALAAVTREGDKTITVLDLKSGDPLSTINTGMQVRGQRAAGSTIVAVGREKVVTWNLPARDHVLNPKVNVNDSIRTATTSCPRMLSHPYSLEFASISPDLHSIAIVESTSPFHCYLHLHDVPTGQCLGSVLMHGKGYRCTWFTSDGREAWYITDHGEANGLTIVKDSESGVANLVQLGPTDQPPHTPPWLSSRGYQVTNDGWILGSSGKRLLRLPPHWRSSDTTRRTWSGRFLALLHRQLPEAVILELEE</sequence>
<dbReference type="Proteomes" id="UP000886501">
    <property type="component" value="Unassembled WGS sequence"/>
</dbReference>
<organism evidence="1 2">
    <name type="scientific">Thelephora ganbajun</name>
    <name type="common">Ganba fungus</name>
    <dbReference type="NCBI Taxonomy" id="370292"/>
    <lineage>
        <taxon>Eukaryota</taxon>
        <taxon>Fungi</taxon>
        <taxon>Dikarya</taxon>
        <taxon>Basidiomycota</taxon>
        <taxon>Agaricomycotina</taxon>
        <taxon>Agaricomycetes</taxon>
        <taxon>Thelephorales</taxon>
        <taxon>Thelephoraceae</taxon>
        <taxon>Thelephora</taxon>
    </lineage>
</organism>
<evidence type="ECO:0000313" key="1">
    <source>
        <dbReference type="EMBL" id="KAF9644478.1"/>
    </source>
</evidence>
<keyword evidence="2" id="KW-1185">Reference proteome</keyword>
<accession>A0ACB6Z548</accession>
<comment type="caution">
    <text evidence="1">The sequence shown here is derived from an EMBL/GenBank/DDBJ whole genome shotgun (WGS) entry which is preliminary data.</text>
</comment>